<evidence type="ECO:0000313" key="3">
    <source>
        <dbReference type="EMBL" id="KAB4112098.1"/>
    </source>
</evidence>
<evidence type="ECO:0000313" key="27">
    <source>
        <dbReference type="Proteomes" id="UP000441711"/>
    </source>
</evidence>
<evidence type="ECO:0000313" key="1">
    <source>
        <dbReference type="EMBL" id="BBK86387.1"/>
    </source>
</evidence>
<dbReference type="EMBL" id="QSJZ01000008">
    <property type="protein sequence ID" value="RHE23008.1"/>
    <property type="molecule type" value="Genomic_DNA"/>
</dbReference>
<dbReference type="Proteomes" id="UP000462376">
    <property type="component" value="Unassembled WGS sequence"/>
</dbReference>
<evidence type="ECO:0000313" key="9">
    <source>
        <dbReference type="EMBL" id="MBT8725211.1"/>
    </source>
</evidence>
<dbReference type="EMBL" id="WCUP01000001">
    <property type="protein sequence ID" value="KAB4112098.1"/>
    <property type="molecule type" value="Genomic_DNA"/>
</dbReference>
<dbReference type="Proteomes" id="UP000285343">
    <property type="component" value="Unassembled WGS sequence"/>
</dbReference>
<reference evidence="25 26" key="4">
    <citation type="journal article" date="2019" name="Nat. Med.">
        <title>A library of human gut bacterial isolates paired with longitudinal multiomics data enables mechanistic microbiome research.</title>
        <authorList>
            <person name="Poyet M."/>
            <person name="Groussin M."/>
            <person name="Gibbons S.M."/>
            <person name="Avila-Pacheco J."/>
            <person name="Jiang X."/>
            <person name="Kearney S.M."/>
            <person name="Perrotta A.R."/>
            <person name="Berdy B."/>
            <person name="Zhao S."/>
            <person name="Lieberman T.D."/>
            <person name="Swanson P.K."/>
            <person name="Smith M."/>
            <person name="Roesemann S."/>
            <person name="Alexander J.E."/>
            <person name="Rich S.A."/>
            <person name="Livny J."/>
            <person name="Vlamakis H."/>
            <person name="Clish C."/>
            <person name="Bullock K."/>
            <person name="Deik A."/>
            <person name="Scott J."/>
            <person name="Pierce K.A."/>
            <person name="Xavier R.J."/>
            <person name="Alm E.J."/>
        </authorList>
    </citation>
    <scope>NUCLEOTIDE SEQUENCE [LARGE SCALE GENOMIC DNA]</scope>
    <source>
        <strain evidence="6 28">BIOML-A21</strain>
        <strain evidence="8 30">BIOML-A3</strain>
        <strain evidence="3 27">BIOML-A36</strain>
        <strain evidence="5 26">BIOML-A37</strain>
        <strain evidence="4 25">BIOML-A38</strain>
        <strain evidence="7 29">BIOML-A5</strain>
    </source>
</reference>
<evidence type="ECO:0000313" key="30">
    <source>
        <dbReference type="Proteomes" id="UP000487989"/>
    </source>
</evidence>
<dbReference type="Proteomes" id="UP000196329">
    <property type="component" value="Unassembled WGS sequence"/>
</dbReference>
<dbReference type="EMBL" id="WCUA01000015">
    <property type="protein sequence ID" value="KAB4184182.1"/>
    <property type="molecule type" value="Genomic_DNA"/>
</dbReference>
<dbReference type="EMBL" id="QRZC01000031">
    <property type="protein sequence ID" value="RGV38133.1"/>
    <property type="molecule type" value="Genomic_DNA"/>
</dbReference>
<evidence type="ECO:0000313" key="10">
    <source>
        <dbReference type="EMBL" id="OUN52097.1"/>
    </source>
</evidence>
<reference evidence="10" key="2">
    <citation type="journal article" date="2018" name="BMC Genomics">
        <title>Whole genome sequencing and function prediction of 133 gut anaerobes isolated from chicken caecum in pure cultures.</title>
        <authorList>
            <person name="Medvecky M."/>
            <person name="Cejkova D."/>
            <person name="Polansky O."/>
            <person name="Karasova D."/>
            <person name="Kubasova T."/>
            <person name="Cizek A."/>
            <person name="Rychlik I."/>
        </authorList>
    </citation>
    <scope>NUCLEOTIDE SEQUENCE</scope>
    <source>
        <strain evidence="10">An67</strain>
    </source>
</reference>
<evidence type="ECO:0000313" key="12">
    <source>
        <dbReference type="EMBL" id="RGK81106.1"/>
    </source>
</evidence>
<evidence type="ECO:0000313" key="5">
    <source>
        <dbReference type="EMBL" id="KAB4127515.1"/>
    </source>
</evidence>
<dbReference type="EMBL" id="WCTL01000001">
    <property type="protein sequence ID" value="KAB4241357.1"/>
    <property type="molecule type" value="Genomic_DNA"/>
</dbReference>
<dbReference type="KEGG" id="bun:Bun01g_07570"/>
<evidence type="ECO:0000313" key="15">
    <source>
        <dbReference type="EMBL" id="RGZ51338.1"/>
    </source>
</evidence>
<reference evidence="18 19" key="3">
    <citation type="submission" date="2018-08" db="EMBL/GenBank/DDBJ databases">
        <title>A genome reference for cultivated species of the human gut microbiota.</title>
        <authorList>
            <person name="Zou Y."/>
            <person name="Xue W."/>
            <person name="Luo G."/>
        </authorList>
    </citation>
    <scope>NUCLEOTIDE SEQUENCE [LARGE SCALE GENOMIC DNA]</scope>
    <source>
        <strain evidence="14 23">AF14-42</strain>
        <strain evidence="13 22">AF17-20</strain>
        <strain evidence="16 20">AM29-12AC</strain>
        <strain evidence="15 21">AM50-4</strain>
        <strain evidence="12 18">TF09-22</strain>
        <strain evidence="11 19">TM10-17</strain>
    </source>
</reference>
<evidence type="ECO:0000313" key="4">
    <source>
        <dbReference type="EMBL" id="KAB4116400.1"/>
    </source>
</evidence>
<evidence type="ECO:0000313" key="18">
    <source>
        <dbReference type="Proteomes" id="UP000260874"/>
    </source>
</evidence>
<dbReference type="Proteomes" id="UP001196342">
    <property type="component" value="Unassembled WGS sequence"/>
</dbReference>
<name>A0A139JV96_BACUN</name>
<dbReference type="EMBL" id="BQNL01000001">
    <property type="protein sequence ID" value="GKH12647.1"/>
    <property type="molecule type" value="Genomic_DNA"/>
</dbReference>
<evidence type="ECO:0000313" key="14">
    <source>
        <dbReference type="EMBL" id="RGV38133.1"/>
    </source>
</evidence>
<evidence type="ECO:0000313" key="29">
    <source>
        <dbReference type="Proteomes" id="UP000462376"/>
    </source>
</evidence>
<evidence type="ECO:0000313" key="17">
    <source>
        <dbReference type="Proteomes" id="UP000196329"/>
    </source>
</evidence>
<dbReference type="Proteomes" id="UP000442334">
    <property type="component" value="Unassembled WGS sequence"/>
</dbReference>
<dbReference type="Proteomes" id="UP000320533">
    <property type="component" value="Chromosome"/>
</dbReference>
<dbReference type="Proteomes" id="UP000284022">
    <property type="component" value="Unassembled WGS sequence"/>
</dbReference>
<proteinExistence type="predicted"/>
<dbReference type="AlphaFoldDB" id="A0A139JV96"/>
<dbReference type="Proteomes" id="UP000260874">
    <property type="component" value="Unassembled WGS sequence"/>
</dbReference>
<organism evidence="6 28">
    <name type="scientific">Bacteroides uniformis</name>
    <dbReference type="NCBI Taxonomy" id="820"/>
    <lineage>
        <taxon>Bacteria</taxon>
        <taxon>Pseudomonadati</taxon>
        <taxon>Bacteroidota</taxon>
        <taxon>Bacteroidia</taxon>
        <taxon>Bacteroidales</taxon>
        <taxon>Bacteroidaceae</taxon>
        <taxon>Bacteroides</taxon>
    </lineage>
</organism>
<evidence type="ECO:0000313" key="22">
    <source>
        <dbReference type="Proteomes" id="UP000284022"/>
    </source>
</evidence>
<evidence type="ECO:0000313" key="25">
    <source>
        <dbReference type="Proteomes" id="UP000434462"/>
    </source>
</evidence>
<dbReference type="EMBL" id="WCUR01000031">
    <property type="protein sequence ID" value="KAB4116400.1"/>
    <property type="molecule type" value="Genomic_DNA"/>
</dbReference>
<evidence type="ECO:0000313" key="24">
    <source>
        <dbReference type="Proteomes" id="UP000320533"/>
    </source>
</evidence>
<reference evidence="9 31" key="6">
    <citation type="submission" date="2020-12" db="EMBL/GenBank/DDBJ databases">
        <title>Microorganisms.</title>
        <authorList>
            <person name="Matos J."/>
            <person name="Faleiro L."/>
            <person name="Duarte I."/>
        </authorList>
    </citation>
    <scope>NUCLEOTIDE SEQUENCE [LARGE SCALE GENOMIC DNA]</scope>
    <source>
        <strain evidence="9 31">PtFD3Pch2</strain>
    </source>
</reference>
<dbReference type="STRING" id="820.ERS852554_01657"/>
<evidence type="ECO:0000313" key="2">
    <source>
        <dbReference type="EMBL" id="GKH12647.1"/>
    </source>
</evidence>
<dbReference type="EMBL" id="WCTJ01000027">
    <property type="protein sequence ID" value="KAB4250499.1"/>
    <property type="molecule type" value="Genomic_DNA"/>
</dbReference>
<dbReference type="Proteomes" id="UP000263754">
    <property type="component" value="Unassembled WGS sequence"/>
</dbReference>
<accession>A0A139JV96</accession>
<gene>
    <name evidence="10" type="ORF">B5G17_18070</name>
    <name evidence="1" type="ORF">Bun01g_07570</name>
    <name evidence="2" type="ORF">CE91St12_08570</name>
    <name evidence="16" type="ORF">DW758_11580</name>
    <name evidence="15" type="ORF">DW988_00515</name>
    <name evidence="14" type="ORF">DWW14_18655</name>
    <name evidence="13" type="ORF">DWW83_14620</name>
    <name evidence="12" type="ORF">DXC91_18040</name>
    <name evidence="11" type="ORF">DXD90_15655</name>
    <name evidence="7" type="ORF">GAP47_01730</name>
    <name evidence="8" type="ORF">GAP48_15605</name>
    <name evidence="6" type="ORF">GAQ34_14095</name>
    <name evidence="3" type="ORF">GAQ70_01855</name>
    <name evidence="4" type="ORF">GAQ72_10570</name>
    <name evidence="5" type="ORF">GAQ75_03100</name>
    <name evidence="9" type="ORF">JQN06_03365</name>
</gene>
<evidence type="ECO:0000313" key="13">
    <source>
        <dbReference type="EMBL" id="RGU37554.1"/>
    </source>
</evidence>
<dbReference type="EMBL" id="NFHS01000013">
    <property type="protein sequence ID" value="OUN52097.1"/>
    <property type="molecule type" value="Genomic_DNA"/>
</dbReference>
<evidence type="ECO:0000313" key="19">
    <source>
        <dbReference type="Proteomes" id="UP000263754"/>
    </source>
</evidence>
<dbReference type="EMBL" id="AP019724">
    <property type="protein sequence ID" value="BBK86387.1"/>
    <property type="molecule type" value="Genomic_DNA"/>
</dbReference>
<evidence type="ECO:0000313" key="16">
    <source>
        <dbReference type="EMBL" id="RHE23008.1"/>
    </source>
</evidence>
<dbReference type="EMBL" id="QSOF01000024">
    <property type="protein sequence ID" value="RGI73528.1"/>
    <property type="molecule type" value="Genomic_DNA"/>
</dbReference>
<evidence type="ECO:0000313" key="31">
    <source>
        <dbReference type="Proteomes" id="UP001196342"/>
    </source>
</evidence>
<dbReference type="EMBL" id="QSEE01000001">
    <property type="protein sequence ID" value="RGZ51338.1"/>
    <property type="molecule type" value="Genomic_DNA"/>
</dbReference>
<dbReference type="Proteomes" id="UP001055048">
    <property type="component" value="Unassembled WGS sequence"/>
</dbReference>
<evidence type="ECO:0000313" key="7">
    <source>
        <dbReference type="EMBL" id="KAB4241357.1"/>
    </source>
</evidence>
<evidence type="ECO:0000313" key="26">
    <source>
        <dbReference type="Proteomes" id="UP000438773"/>
    </source>
</evidence>
<protein>
    <submittedName>
        <fullName evidence="6">Uncharacterized protein</fullName>
    </submittedName>
</protein>
<dbReference type="Proteomes" id="UP000434462">
    <property type="component" value="Unassembled WGS sequence"/>
</dbReference>
<dbReference type="EMBL" id="QSRB01000020">
    <property type="protein sequence ID" value="RGK81106.1"/>
    <property type="molecule type" value="Genomic_DNA"/>
</dbReference>
<reference evidence="17" key="1">
    <citation type="submission" date="2017-04" db="EMBL/GenBank/DDBJ databases">
        <title>Function of individual gut microbiota members based on whole genome sequencing of pure cultures obtained from chicken caecum.</title>
        <authorList>
            <person name="Medvecky M."/>
            <person name="Cejkova D."/>
            <person name="Polansky O."/>
            <person name="Karasova D."/>
            <person name="Kubasova T."/>
            <person name="Cizek A."/>
            <person name="Rychlik I."/>
        </authorList>
    </citation>
    <scope>NUCLEOTIDE SEQUENCE [LARGE SCALE GENOMIC DNA]</scope>
    <source>
        <strain evidence="17">An67</strain>
    </source>
</reference>
<evidence type="ECO:0000313" key="21">
    <source>
        <dbReference type="Proteomes" id="UP000283684"/>
    </source>
</evidence>
<evidence type="ECO:0000313" key="28">
    <source>
        <dbReference type="Proteomes" id="UP000442334"/>
    </source>
</evidence>
<evidence type="ECO:0000313" key="6">
    <source>
        <dbReference type="EMBL" id="KAB4184182.1"/>
    </source>
</evidence>
<dbReference type="Proteomes" id="UP000283601">
    <property type="component" value="Unassembled WGS sequence"/>
</dbReference>
<dbReference type="Proteomes" id="UP000438773">
    <property type="component" value="Unassembled WGS sequence"/>
</dbReference>
<evidence type="ECO:0000313" key="11">
    <source>
        <dbReference type="EMBL" id="RGI73528.1"/>
    </source>
</evidence>
<dbReference type="EMBL" id="JAFBJK010000002">
    <property type="protein sequence ID" value="MBT8725211.1"/>
    <property type="molecule type" value="Genomic_DNA"/>
</dbReference>
<reference evidence="2" key="7">
    <citation type="submission" date="2022-01" db="EMBL/GenBank/DDBJ databases">
        <title>Novel bile acid biosynthetic pathways are enriched in the microbiome of centenarians.</title>
        <authorList>
            <person name="Sato Y."/>
            <person name="Atarashi K."/>
            <person name="Plichta R.D."/>
            <person name="Arai Y."/>
            <person name="Sasajima S."/>
            <person name="Kearney M.S."/>
            <person name="Suda W."/>
            <person name="Takeshita K."/>
            <person name="Sasaki T."/>
            <person name="Okamoto S."/>
            <person name="Skelly N.A."/>
            <person name="Okamura Y."/>
            <person name="Vlamakis H."/>
            <person name="Li Y."/>
            <person name="Tanoue T."/>
            <person name="Takei H."/>
            <person name="Nittono H."/>
            <person name="Narushima S."/>
            <person name="Irie J."/>
            <person name="Itoh H."/>
            <person name="Moriya K."/>
            <person name="Sugiura Y."/>
            <person name="Suematsu M."/>
            <person name="Moritoki N."/>
            <person name="Shibata S."/>
            <person name="Littman R.D."/>
            <person name="Fischbach A.M."/>
            <person name="Uwamino Y."/>
            <person name="Inoue T."/>
            <person name="Honda A."/>
            <person name="Hattori M."/>
            <person name="Murai T."/>
            <person name="Xavier J.R."/>
            <person name="Hirose N."/>
            <person name="Honda K."/>
        </authorList>
    </citation>
    <scope>NUCLEOTIDE SEQUENCE</scope>
    <source>
        <strain evidence="2">CE91-St12</strain>
    </source>
</reference>
<evidence type="ECO:0000313" key="20">
    <source>
        <dbReference type="Proteomes" id="UP000283601"/>
    </source>
</evidence>
<evidence type="ECO:0000313" key="23">
    <source>
        <dbReference type="Proteomes" id="UP000285343"/>
    </source>
</evidence>
<sequence>MKTALSLLGQKYISCFINANKREGFMENTHLVFYPEASEFSKNTYEFEKMGIRLAGCIDEVRWKYRCNALDV</sequence>
<dbReference type="EMBL" id="QRXV01000016">
    <property type="protein sequence ID" value="RGU37554.1"/>
    <property type="molecule type" value="Genomic_DNA"/>
</dbReference>
<dbReference type="Proteomes" id="UP000283684">
    <property type="component" value="Unassembled WGS sequence"/>
</dbReference>
<evidence type="ECO:0000313" key="8">
    <source>
        <dbReference type="EMBL" id="KAB4250499.1"/>
    </source>
</evidence>
<reference evidence="1 24" key="5">
    <citation type="submission" date="2019-06" db="EMBL/GenBank/DDBJ databases">
        <title>Complete genome sequence of Bacteroides uniformis NBRC 113350.</title>
        <authorList>
            <person name="Miura T."/>
            <person name="Furukawa M."/>
            <person name="Shimamura M."/>
            <person name="Ohyama Y."/>
            <person name="Yamazoe A."/>
            <person name="Kawasaki H."/>
        </authorList>
    </citation>
    <scope>NUCLEOTIDE SEQUENCE [LARGE SCALE GENOMIC DNA]</scope>
    <source>
        <strain evidence="1 24">NBRC 113350</strain>
    </source>
</reference>
<dbReference type="Proteomes" id="UP000487989">
    <property type="component" value="Unassembled WGS sequence"/>
</dbReference>
<dbReference type="Proteomes" id="UP000441711">
    <property type="component" value="Unassembled WGS sequence"/>
</dbReference>
<dbReference type="EMBL" id="WCUQ01000002">
    <property type="protein sequence ID" value="KAB4127515.1"/>
    <property type="molecule type" value="Genomic_DNA"/>
</dbReference>
<keyword evidence="31" id="KW-1185">Reference proteome</keyword>